<dbReference type="KEGG" id="kphy:AOZ06_04735"/>
<evidence type="ECO:0000313" key="3">
    <source>
        <dbReference type="Proteomes" id="UP000063699"/>
    </source>
</evidence>
<accession>A0A0N9HPC7</accession>
<dbReference type="Proteomes" id="UP000063699">
    <property type="component" value="Chromosome"/>
</dbReference>
<sequence>MSKDPYDDVVIAAFDDSARWQLGGELLQIGSGLLGESMELLGTVATPIAGGLIPREQQRAVLLGGHVPLDHDGGGDRSSGANADERSAAAAGPVRVVAVAVAHCGELDGFGAENVVEVAAAGSLGGVRGDQQSHSVCPSGCRQPRWVAAVREFRHWSSRGT</sequence>
<dbReference type="RefSeq" id="WP_054288297.1">
    <property type="nucleotide sequence ID" value="NZ_CP012752.1"/>
</dbReference>
<proteinExistence type="predicted"/>
<protein>
    <submittedName>
        <fullName evidence="2">Uncharacterized protein</fullName>
    </submittedName>
</protein>
<evidence type="ECO:0000256" key="1">
    <source>
        <dbReference type="SAM" id="MobiDB-lite"/>
    </source>
</evidence>
<gene>
    <name evidence="2" type="ORF">AOZ06_04735</name>
</gene>
<name>A0A0N9HPC7_9PSEU</name>
<feature type="region of interest" description="Disordered" evidence="1">
    <location>
        <begin position="66"/>
        <end position="87"/>
    </location>
</feature>
<reference evidence="2 3" key="1">
    <citation type="submission" date="2015-07" db="EMBL/GenBank/DDBJ databases">
        <title>Genome sequencing of Kibdelosporangium phytohabitans.</title>
        <authorList>
            <person name="Qin S."/>
            <person name="Xing K."/>
        </authorList>
    </citation>
    <scope>NUCLEOTIDE SEQUENCE [LARGE SCALE GENOMIC DNA]</scope>
    <source>
        <strain evidence="2 3">KLBMP1111</strain>
    </source>
</reference>
<evidence type="ECO:0000313" key="2">
    <source>
        <dbReference type="EMBL" id="ALG06321.1"/>
    </source>
</evidence>
<organism evidence="2 3">
    <name type="scientific">Kibdelosporangium phytohabitans</name>
    <dbReference type="NCBI Taxonomy" id="860235"/>
    <lineage>
        <taxon>Bacteria</taxon>
        <taxon>Bacillati</taxon>
        <taxon>Actinomycetota</taxon>
        <taxon>Actinomycetes</taxon>
        <taxon>Pseudonocardiales</taxon>
        <taxon>Pseudonocardiaceae</taxon>
        <taxon>Kibdelosporangium</taxon>
    </lineage>
</organism>
<keyword evidence="3" id="KW-1185">Reference proteome</keyword>
<dbReference type="EMBL" id="CP012752">
    <property type="protein sequence ID" value="ALG06321.1"/>
    <property type="molecule type" value="Genomic_DNA"/>
</dbReference>
<dbReference type="AlphaFoldDB" id="A0A0N9HPC7"/>